<evidence type="ECO:0000313" key="2">
    <source>
        <dbReference type="EMBL" id="VFK50352.1"/>
    </source>
</evidence>
<accession>A0A450Z9B6</accession>
<dbReference type="Pfam" id="PF13472">
    <property type="entry name" value="Lipase_GDSL_2"/>
    <property type="match status" value="1"/>
</dbReference>
<organism evidence="2">
    <name type="scientific">Candidatus Kentrum sp. TUN</name>
    <dbReference type="NCBI Taxonomy" id="2126343"/>
    <lineage>
        <taxon>Bacteria</taxon>
        <taxon>Pseudomonadati</taxon>
        <taxon>Pseudomonadota</taxon>
        <taxon>Gammaproteobacteria</taxon>
        <taxon>Candidatus Kentrum</taxon>
    </lineage>
</organism>
<evidence type="ECO:0000259" key="1">
    <source>
        <dbReference type="Pfam" id="PF13472"/>
    </source>
</evidence>
<dbReference type="Gene3D" id="3.40.50.1110">
    <property type="entry name" value="SGNH hydrolase"/>
    <property type="match status" value="1"/>
</dbReference>
<dbReference type="GO" id="GO:0004622">
    <property type="term" value="F:phosphatidylcholine lysophospholipase activity"/>
    <property type="evidence" value="ECO:0007669"/>
    <property type="project" value="TreeGrafter"/>
</dbReference>
<dbReference type="EMBL" id="CAADFV010000002">
    <property type="protein sequence ID" value="VFK50352.1"/>
    <property type="molecule type" value="Genomic_DNA"/>
</dbReference>
<protein>
    <submittedName>
        <fullName evidence="2">Lysophospholipase L1</fullName>
    </submittedName>
</protein>
<dbReference type="InterPro" id="IPR051532">
    <property type="entry name" value="Ester_Hydrolysis_Enzymes"/>
</dbReference>
<proteinExistence type="predicted"/>
<sequence length="226" mass="25550">MVMKLGHGQSILFTGDSITDCERIYPVGSGSGLGEGYVAFVDGLLAACYPERRIKVLNTGINGNTIIDLDARWQMDVLRLGPDWLSVMIGINDVWRQFDSYYDPSPLRIDRYEETYRKLLERTRRDLKGLVLMTPYFIEPDLSNPTRERMDAYGALVEQLAREFDAVFVDVQAGFDRYLTHRSVYSLTEDGAHTNKIGHMIIAESFLTAMGFHWNSSAGPIGNHMA</sequence>
<dbReference type="SUPFAM" id="SSF52266">
    <property type="entry name" value="SGNH hydrolase"/>
    <property type="match status" value="1"/>
</dbReference>
<evidence type="ECO:0000313" key="3">
    <source>
        <dbReference type="EMBL" id="VFK51521.1"/>
    </source>
</evidence>
<feature type="domain" description="SGNH hydrolase-type esterase" evidence="1">
    <location>
        <begin position="14"/>
        <end position="199"/>
    </location>
</feature>
<dbReference type="PANTHER" id="PTHR30383">
    <property type="entry name" value="THIOESTERASE 1/PROTEASE 1/LYSOPHOSPHOLIPASE L1"/>
    <property type="match status" value="1"/>
</dbReference>
<dbReference type="EMBL" id="CAADFY010000002">
    <property type="protein sequence ID" value="VFK51521.1"/>
    <property type="molecule type" value="Genomic_DNA"/>
</dbReference>
<dbReference type="InterPro" id="IPR013830">
    <property type="entry name" value="SGNH_hydro"/>
</dbReference>
<dbReference type="CDD" id="cd01834">
    <property type="entry name" value="SGNH_hydrolase_like_2"/>
    <property type="match status" value="1"/>
</dbReference>
<dbReference type="InterPro" id="IPR036514">
    <property type="entry name" value="SGNH_hydro_sf"/>
</dbReference>
<gene>
    <name evidence="2" type="ORF">BECKTUN1418E_GA0071001_100248</name>
    <name evidence="3" type="ORF">BECKTUN1418F_GA0071002_100246</name>
</gene>
<dbReference type="PANTHER" id="PTHR30383:SF5">
    <property type="entry name" value="SGNH HYDROLASE-TYPE ESTERASE DOMAIN-CONTAINING PROTEIN"/>
    <property type="match status" value="1"/>
</dbReference>
<dbReference type="AlphaFoldDB" id="A0A450Z9B6"/>
<name>A0A450Z9B6_9GAMM</name>
<reference evidence="2" key="1">
    <citation type="submission" date="2019-02" db="EMBL/GenBank/DDBJ databases">
        <authorList>
            <person name="Gruber-Vodicka R. H."/>
            <person name="Seah K. B. B."/>
        </authorList>
    </citation>
    <scope>NUCLEOTIDE SEQUENCE</scope>
    <source>
        <strain evidence="2">BECK_BY2</strain>
        <strain evidence="3">BECK_BY3</strain>
    </source>
</reference>